<accession>A0ACB9YQY6</accession>
<protein>
    <submittedName>
        <fullName evidence="1">Uncharacterized protein</fullName>
    </submittedName>
</protein>
<evidence type="ECO:0000313" key="1">
    <source>
        <dbReference type="EMBL" id="KAI4861185.1"/>
    </source>
</evidence>
<name>A0ACB9YQY6_9PEZI</name>
<gene>
    <name evidence="1" type="ORF">F4820DRAFT_452202</name>
</gene>
<dbReference type="EMBL" id="MU393560">
    <property type="protein sequence ID" value="KAI4861185.1"/>
    <property type="molecule type" value="Genomic_DNA"/>
</dbReference>
<keyword evidence="2" id="KW-1185">Reference proteome</keyword>
<proteinExistence type="predicted"/>
<organism evidence="1 2">
    <name type="scientific">Hypoxylon rubiginosum</name>
    <dbReference type="NCBI Taxonomy" id="110542"/>
    <lineage>
        <taxon>Eukaryota</taxon>
        <taxon>Fungi</taxon>
        <taxon>Dikarya</taxon>
        <taxon>Ascomycota</taxon>
        <taxon>Pezizomycotina</taxon>
        <taxon>Sordariomycetes</taxon>
        <taxon>Xylariomycetidae</taxon>
        <taxon>Xylariales</taxon>
        <taxon>Hypoxylaceae</taxon>
        <taxon>Hypoxylon</taxon>
    </lineage>
</organism>
<dbReference type="Proteomes" id="UP001497700">
    <property type="component" value="Unassembled WGS sequence"/>
</dbReference>
<sequence>MSRLGAWFRGSAPKPAATPSPAASQTDLRAREVAAMEDAMAGASMIMNDDIDGAEERLRKGDSSFHHLGIGVCVFMKSILGFEKAIMVEASNRLYDCENAAWNEMKKAQKEAGSATGTEDRIYPPGSEYALVIADAQLMSAVVGVLHESLTEGIKGFYKLRKAYITLDGIMQAETAYLKKKGLHSNSSKEQITSSSNSISAGRGGANDDTDDTDLEFVDADEAHPGAQTTMNYEGHLGEKSNHLEKKLGQLSLDTDATPRPSSEKGDTPVSLSQNLNPGPDSDIFNNPIDAFVHSGVYMCFGCLLLIISMVPPTFSRLLSIVGFRGDRERGVHMLWQSSRFDNINGAVAGLMLLAYYNGLLSLADILPSEEDVKKGAVVGYPKDRCSELLTQMRKRYPDGGLWRFEQARVLGNSRDLHGALKILKSNTNSKMRQVSALNNFEMALDSMYVHHYSDMRENFLRCIELNDWSHALYYYIAGCAELENYRNAFHAEKKDESQIELHKKKADELFKKAPTVAGKKRFLARPLPFEQFVARKIQKWEERSKELGIDLVDAVGVSPVEEMIYLWNGPKKMQTPELEMSEKALSWGRLTAPEEARHKIKGEIDEQAVRDVCRAAVARSLGQFDEARELLDSVLAMDKLAFKGTTKDDYALPAANYEMAVLAWAEVQKPGLRRMASKADEEDWLREKTEECQSWLDKVAKWEAFVLDARIGMRVQTAMDTLRWYKRERGWATA</sequence>
<comment type="caution">
    <text evidence="1">The sequence shown here is derived from an EMBL/GenBank/DDBJ whole genome shotgun (WGS) entry which is preliminary data.</text>
</comment>
<reference evidence="1 2" key="1">
    <citation type="journal article" date="2022" name="New Phytol.">
        <title>Ecological generalism drives hyperdiversity of secondary metabolite gene clusters in xylarialean endophytes.</title>
        <authorList>
            <person name="Franco M.E.E."/>
            <person name="Wisecaver J.H."/>
            <person name="Arnold A.E."/>
            <person name="Ju Y.M."/>
            <person name="Slot J.C."/>
            <person name="Ahrendt S."/>
            <person name="Moore L.P."/>
            <person name="Eastman K.E."/>
            <person name="Scott K."/>
            <person name="Konkel Z."/>
            <person name="Mondo S.J."/>
            <person name="Kuo A."/>
            <person name="Hayes R.D."/>
            <person name="Haridas S."/>
            <person name="Andreopoulos B."/>
            <person name="Riley R."/>
            <person name="LaButti K."/>
            <person name="Pangilinan J."/>
            <person name="Lipzen A."/>
            <person name="Amirebrahimi M."/>
            <person name="Yan J."/>
            <person name="Adam C."/>
            <person name="Keymanesh K."/>
            <person name="Ng V."/>
            <person name="Louie K."/>
            <person name="Northen T."/>
            <person name="Drula E."/>
            <person name="Henrissat B."/>
            <person name="Hsieh H.M."/>
            <person name="Youens-Clark K."/>
            <person name="Lutzoni F."/>
            <person name="Miadlikowska J."/>
            <person name="Eastwood D.C."/>
            <person name="Hamelin R.C."/>
            <person name="Grigoriev I.V."/>
            <person name="U'Ren J.M."/>
        </authorList>
    </citation>
    <scope>NUCLEOTIDE SEQUENCE [LARGE SCALE GENOMIC DNA]</scope>
    <source>
        <strain evidence="1 2">CBS 119005</strain>
    </source>
</reference>
<evidence type="ECO:0000313" key="2">
    <source>
        <dbReference type="Proteomes" id="UP001497700"/>
    </source>
</evidence>